<feature type="region of interest" description="Disordered" evidence="1">
    <location>
        <begin position="277"/>
        <end position="306"/>
    </location>
</feature>
<comment type="caution">
    <text evidence="2">The sequence shown here is derived from an EMBL/GenBank/DDBJ whole genome shotgun (WGS) entry which is preliminary data.</text>
</comment>
<dbReference type="Proteomes" id="UP001434883">
    <property type="component" value="Unassembled WGS sequence"/>
</dbReference>
<accession>A0ABV0SAS3</accession>
<reference evidence="2 3" key="1">
    <citation type="submission" date="2021-06" db="EMBL/GenBank/DDBJ databases">
        <authorList>
            <person name="Palmer J.M."/>
        </authorList>
    </citation>
    <scope>NUCLEOTIDE SEQUENCE [LARGE SCALE GENOMIC DNA]</scope>
    <source>
        <strain evidence="2 3">XC_2019</strain>
        <tissue evidence="2">Muscle</tissue>
    </source>
</reference>
<organism evidence="2 3">
    <name type="scientific">Xenoophorus captivus</name>
    <dbReference type="NCBI Taxonomy" id="1517983"/>
    <lineage>
        <taxon>Eukaryota</taxon>
        <taxon>Metazoa</taxon>
        <taxon>Chordata</taxon>
        <taxon>Craniata</taxon>
        <taxon>Vertebrata</taxon>
        <taxon>Euteleostomi</taxon>
        <taxon>Actinopterygii</taxon>
        <taxon>Neopterygii</taxon>
        <taxon>Teleostei</taxon>
        <taxon>Neoteleostei</taxon>
        <taxon>Acanthomorphata</taxon>
        <taxon>Ovalentaria</taxon>
        <taxon>Atherinomorphae</taxon>
        <taxon>Cyprinodontiformes</taxon>
        <taxon>Goodeidae</taxon>
        <taxon>Xenoophorus</taxon>
    </lineage>
</organism>
<keyword evidence="3" id="KW-1185">Reference proteome</keyword>
<evidence type="ECO:0000313" key="3">
    <source>
        <dbReference type="Proteomes" id="UP001434883"/>
    </source>
</evidence>
<proteinExistence type="predicted"/>
<sequence>MLVLNVLNRTLQCYFLFLWALHAFFRTVLCWAVCTAVYHNERMCTTSCTFSEEHWKQPAFKAATWARISPKPFPPAGDAVRNCVTKASGFETSPPGHTQISPHSLSFRTFQTETKSQQAMEKFWFLLICLLDVLVHLGTGQHRLRAPVGPWRQRIQWENNGQVYSLLSTGTQYRLPSQNRRGTQLLLATRNSLNPVNPPVALMRSTRTRSMRPQDTSRHHSEQNDQTETSILGADVGQYLLAPDRNGTHSQSNVVVDYRSSQAPSNSSSAVFIQEFSGSGIPRGGRGTADDSGAQQATAPPVRAQDLTHSLVDRTAPESSDSAHRSVWVTLANDGLVTQLTRTQSLTRVTPGVDDSSNAVEIHFPRRSPDTTGASDPHSIHHRNSVFYNVYPADLRNRQNARNPPGTGHGTRFFRNGEVNSRLDFNLFV</sequence>
<feature type="region of interest" description="Disordered" evidence="1">
    <location>
        <begin position="196"/>
        <end position="230"/>
    </location>
</feature>
<evidence type="ECO:0000313" key="2">
    <source>
        <dbReference type="EMBL" id="MEQ2217593.1"/>
    </source>
</evidence>
<name>A0ABV0SAS3_9TELE</name>
<evidence type="ECO:0000256" key="1">
    <source>
        <dbReference type="SAM" id="MobiDB-lite"/>
    </source>
</evidence>
<gene>
    <name evidence="2" type="ORF">XENOCAPTIV_015968</name>
</gene>
<dbReference type="EMBL" id="JAHRIN010075951">
    <property type="protein sequence ID" value="MEQ2217593.1"/>
    <property type="molecule type" value="Genomic_DNA"/>
</dbReference>
<protein>
    <submittedName>
        <fullName evidence="2">Uncharacterized protein</fullName>
    </submittedName>
</protein>